<keyword evidence="4" id="KW-1003">Cell membrane</keyword>
<evidence type="ECO:0000256" key="4">
    <source>
        <dbReference type="ARBA" id="ARBA00022475"/>
    </source>
</evidence>
<evidence type="ECO:0000256" key="11">
    <source>
        <dbReference type="ARBA" id="ARBA00022840"/>
    </source>
</evidence>
<proteinExistence type="predicted"/>
<dbReference type="GO" id="GO:0000155">
    <property type="term" value="F:phosphorelay sensor kinase activity"/>
    <property type="evidence" value="ECO:0007669"/>
    <property type="project" value="InterPro"/>
</dbReference>
<dbReference type="SUPFAM" id="SSF55874">
    <property type="entry name" value="ATPase domain of HSP90 chaperone/DNA topoisomerase II/histidine kinase"/>
    <property type="match status" value="1"/>
</dbReference>
<evidence type="ECO:0000256" key="15">
    <source>
        <dbReference type="SAM" id="Phobius"/>
    </source>
</evidence>
<evidence type="ECO:0000256" key="14">
    <source>
        <dbReference type="ARBA" id="ARBA00023136"/>
    </source>
</evidence>
<dbReference type="InterPro" id="IPR050980">
    <property type="entry name" value="2C_sensor_his_kinase"/>
</dbReference>
<evidence type="ECO:0000313" key="18">
    <source>
        <dbReference type="EMBL" id="PTW53199.1"/>
    </source>
</evidence>
<evidence type="ECO:0000256" key="2">
    <source>
        <dbReference type="ARBA" id="ARBA00004429"/>
    </source>
</evidence>
<keyword evidence="19" id="KW-1185">Reference proteome</keyword>
<dbReference type="Pfam" id="PF00512">
    <property type="entry name" value="HisKA"/>
    <property type="match status" value="1"/>
</dbReference>
<name>A0A2T5UNW5_9HYPH</name>
<keyword evidence="5" id="KW-0997">Cell inner membrane</keyword>
<dbReference type="InterPro" id="IPR003660">
    <property type="entry name" value="HAMP_dom"/>
</dbReference>
<comment type="caution">
    <text evidence="18">The sequence shown here is derived from an EMBL/GenBank/DDBJ whole genome shotgun (WGS) entry which is preliminary data.</text>
</comment>
<reference evidence="18 19" key="1">
    <citation type="submission" date="2018-04" db="EMBL/GenBank/DDBJ databases">
        <title>Genomic Encyclopedia of Archaeal and Bacterial Type Strains, Phase II (KMG-II): from individual species to whole genera.</title>
        <authorList>
            <person name="Goeker M."/>
        </authorList>
    </citation>
    <scope>NUCLEOTIDE SEQUENCE [LARGE SCALE GENOMIC DNA]</scope>
    <source>
        <strain evidence="18 19">DSM 23382</strain>
    </source>
</reference>
<dbReference type="PROSITE" id="PS50109">
    <property type="entry name" value="HIS_KIN"/>
    <property type="match status" value="1"/>
</dbReference>
<organism evidence="18 19">
    <name type="scientific">Breoghania corrubedonensis</name>
    <dbReference type="NCBI Taxonomy" id="665038"/>
    <lineage>
        <taxon>Bacteria</taxon>
        <taxon>Pseudomonadati</taxon>
        <taxon>Pseudomonadota</taxon>
        <taxon>Alphaproteobacteria</taxon>
        <taxon>Hyphomicrobiales</taxon>
        <taxon>Stappiaceae</taxon>
        <taxon>Breoghania</taxon>
    </lineage>
</organism>
<dbReference type="SMART" id="SM00304">
    <property type="entry name" value="HAMP"/>
    <property type="match status" value="1"/>
</dbReference>
<evidence type="ECO:0000256" key="13">
    <source>
        <dbReference type="ARBA" id="ARBA00023012"/>
    </source>
</evidence>
<keyword evidence="8 15" id="KW-0812">Transmembrane</keyword>
<dbReference type="PRINTS" id="PR00344">
    <property type="entry name" value="BCTRLSENSOR"/>
</dbReference>
<dbReference type="CDD" id="cd06225">
    <property type="entry name" value="HAMP"/>
    <property type="match status" value="1"/>
</dbReference>
<sequence length="474" mass="53255">MNPAGDSTKIAERLRAFASAARRMNVLPSLLRPYRIFAQWLRRHMPKGLFPRTILIIVVPMLLLQSLMAFLFMQKHWETVTERLSQAVVGEIASVISVIESYPQDPDFETITRIAGKDLKLSISVLPPAPLPSPRPKPFFSLLDRALSEEIRIQIGRPFWIDTVGRSQFVEIRIQLKHNVLRVITRRSQTYASNSHIFLVWMVSTSLVLLTVALLFLRNQIRPIQHLANAMESFGKGHSVESFRPRGAEEVRRASAAFQRMSRRIERQIEQRTIMLAGVSHDLRTILTRFRLQLALIGDNEETEDLKRDIEEMNSMLEAYLAFARGDGDEIPSEVDIALMIEDLEADAETAGAKASSSFTGKPVARVKASAFRRCLTNLVANAARHGKCVEISGCHEHGWLTITVDDDGPGIPEEDRENAFRPFHRFDEARNLDATGTGLGLTIARDIARGHGGDLTLRESPMGGLRAELRVPD</sequence>
<dbReference type="Pfam" id="PF02518">
    <property type="entry name" value="HATPase_c"/>
    <property type="match status" value="1"/>
</dbReference>
<accession>A0A2T5UNW5</accession>
<comment type="subcellular location">
    <subcellularLocation>
        <location evidence="2">Cell inner membrane</location>
        <topology evidence="2">Multi-pass membrane protein</topology>
    </subcellularLocation>
</comment>
<keyword evidence="14 15" id="KW-0472">Membrane</keyword>
<evidence type="ECO:0000256" key="1">
    <source>
        <dbReference type="ARBA" id="ARBA00000085"/>
    </source>
</evidence>
<keyword evidence="7" id="KW-0808">Transferase</keyword>
<dbReference type="PROSITE" id="PS50885">
    <property type="entry name" value="HAMP"/>
    <property type="match status" value="1"/>
</dbReference>
<dbReference type="InterPro" id="IPR003594">
    <property type="entry name" value="HATPase_dom"/>
</dbReference>
<dbReference type="PANTHER" id="PTHR44936:SF5">
    <property type="entry name" value="SENSOR HISTIDINE KINASE ENVZ"/>
    <property type="match status" value="1"/>
</dbReference>
<dbReference type="SMART" id="SM00388">
    <property type="entry name" value="HisKA"/>
    <property type="match status" value="1"/>
</dbReference>
<dbReference type="GO" id="GO:0005524">
    <property type="term" value="F:ATP binding"/>
    <property type="evidence" value="ECO:0007669"/>
    <property type="project" value="UniProtKB-KW"/>
</dbReference>
<evidence type="ECO:0000256" key="7">
    <source>
        <dbReference type="ARBA" id="ARBA00022679"/>
    </source>
</evidence>
<dbReference type="Gene3D" id="3.30.565.10">
    <property type="entry name" value="Histidine kinase-like ATPase, C-terminal domain"/>
    <property type="match status" value="1"/>
</dbReference>
<dbReference type="InterPro" id="IPR005467">
    <property type="entry name" value="His_kinase_dom"/>
</dbReference>
<dbReference type="CDD" id="cd00082">
    <property type="entry name" value="HisKA"/>
    <property type="match status" value="1"/>
</dbReference>
<dbReference type="SUPFAM" id="SSF47384">
    <property type="entry name" value="Homodimeric domain of signal transducing histidine kinase"/>
    <property type="match status" value="1"/>
</dbReference>
<dbReference type="InterPro" id="IPR036097">
    <property type="entry name" value="HisK_dim/P_sf"/>
</dbReference>
<feature type="transmembrane region" description="Helical" evidence="15">
    <location>
        <begin position="49"/>
        <end position="73"/>
    </location>
</feature>
<dbReference type="InterPro" id="IPR036890">
    <property type="entry name" value="HATPase_C_sf"/>
</dbReference>
<dbReference type="EC" id="2.7.13.3" evidence="3"/>
<evidence type="ECO:0000313" key="19">
    <source>
        <dbReference type="Proteomes" id="UP000244081"/>
    </source>
</evidence>
<feature type="transmembrane region" description="Helical" evidence="15">
    <location>
        <begin position="196"/>
        <end position="217"/>
    </location>
</feature>
<keyword evidence="12 15" id="KW-1133">Transmembrane helix</keyword>
<evidence type="ECO:0000256" key="9">
    <source>
        <dbReference type="ARBA" id="ARBA00022741"/>
    </source>
</evidence>
<evidence type="ECO:0000256" key="3">
    <source>
        <dbReference type="ARBA" id="ARBA00012438"/>
    </source>
</evidence>
<evidence type="ECO:0000256" key="10">
    <source>
        <dbReference type="ARBA" id="ARBA00022777"/>
    </source>
</evidence>
<dbReference type="EMBL" id="QAYG01000017">
    <property type="protein sequence ID" value="PTW53199.1"/>
    <property type="molecule type" value="Genomic_DNA"/>
</dbReference>
<dbReference type="InterPro" id="IPR003661">
    <property type="entry name" value="HisK_dim/P_dom"/>
</dbReference>
<evidence type="ECO:0000259" key="17">
    <source>
        <dbReference type="PROSITE" id="PS50885"/>
    </source>
</evidence>
<dbReference type="RefSeq" id="WP_428977136.1">
    <property type="nucleotide sequence ID" value="NZ_QAYG01000017.1"/>
</dbReference>
<keyword evidence="6" id="KW-0597">Phosphoprotein</keyword>
<dbReference type="PANTHER" id="PTHR44936">
    <property type="entry name" value="SENSOR PROTEIN CREC"/>
    <property type="match status" value="1"/>
</dbReference>
<dbReference type="GO" id="GO:0005886">
    <property type="term" value="C:plasma membrane"/>
    <property type="evidence" value="ECO:0007669"/>
    <property type="project" value="UniProtKB-SubCell"/>
</dbReference>
<evidence type="ECO:0000256" key="6">
    <source>
        <dbReference type="ARBA" id="ARBA00022553"/>
    </source>
</evidence>
<evidence type="ECO:0000256" key="8">
    <source>
        <dbReference type="ARBA" id="ARBA00022692"/>
    </source>
</evidence>
<dbReference type="SMART" id="SM00387">
    <property type="entry name" value="HATPase_c"/>
    <property type="match status" value="1"/>
</dbReference>
<feature type="domain" description="HAMP" evidence="17">
    <location>
        <begin position="218"/>
        <end position="270"/>
    </location>
</feature>
<gene>
    <name evidence="18" type="ORF">C8N35_11715</name>
</gene>
<keyword evidence="11" id="KW-0067">ATP-binding</keyword>
<dbReference type="Proteomes" id="UP000244081">
    <property type="component" value="Unassembled WGS sequence"/>
</dbReference>
<comment type="catalytic activity">
    <reaction evidence="1">
        <text>ATP + protein L-histidine = ADP + protein N-phospho-L-histidine.</text>
        <dbReference type="EC" id="2.7.13.3"/>
    </reaction>
</comment>
<evidence type="ECO:0000259" key="16">
    <source>
        <dbReference type="PROSITE" id="PS50109"/>
    </source>
</evidence>
<feature type="domain" description="Histidine kinase" evidence="16">
    <location>
        <begin position="278"/>
        <end position="474"/>
    </location>
</feature>
<keyword evidence="13" id="KW-0902">Two-component regulatory system</keyword>
<protein>
    <recommendedName>
        <fullName evidence="3">histidine kinase</fullName>
        <ecNumber evidence="3">2.7.13.3</ecNumber>
    </recommendedName>
</protein>
<evidence type="ECO:0000256" key="5">
    <source>
        <dbReference type="ARBA" id="ARBA00022519"/>
    </source>
</evidence>
<evidence type="ECO:0000256" key="12">
    <source>
        <dbReference type="ARBA" id="ARBA00022989"/>
    </source>
</evidence>
<dbReference type="AlphaFoldDB" id="A0A2T5UNW5"/>
<dbReference type="InterPro" id="IPR004358">
    <property type="entry name" value="Sig_transdc_His_kin-like_C"/>
</dbReference>
<dbReference type="Gene3D" id="1.10.287.130">
    <property type="match status" value="1"/>
</dbReference>
<keyword evidence="10 18" id="KW-0418">Kinase</keyword>
<keyword evidence="9" id="KW-0547">Nucleotide-binding</keyword>